<dbReference type="Proteomes" id="UP000559027">
    <property type="component" value="Unassembled WGS sequence"/>
</dbReference>
<accession>A0A8H5CLH9</accession>
<feature type="transmembrane region" description="Helical" evidence="1">
    <location>
        <begin position="56"/>
        <end position="76"/>
    </location>
</feature>
<keyword evidence="1" id="KW-0472">Membrane</keyword>
<proteinExistence type="predicted"/>
<dbReference type="AlphaFoldDB" id="A0A8H5CLH9"/>
<feature type="transmembrane region" description="Helical" evidence="1">
    <location>
        <begin position="111"/>
        <end position="131"/>
    </location>
</feature>
<evidence type="ECO:0000313" key="3">
    <source>
        <dbReference type="Proteomes" id="UP000559027"/>
    </source>
</evidence>
<gene>
    <name evidence="2" type="ORF">D9756_011565</name>
</gene>
<keyword evidence="1" id="KW-1133">Transmembrane helix</keyword>
<keyword evidence="3" id="KW-1185">Reference proteome</keyword>
<name>A0A8H5CLH9_9AGAR</name>
<evidence type="ECO:0000256" key="1">
    <source>
        <dbReference type="SAM" id="Phobius"/>
    </source>
</evidence>
<comment type="caution">
    <text evidence="2">The sequence shown here is derived from an EMBL/GenBank/DDBJ whole genome shotgun (WGS) entry which is preliminary data.</text>
</comment>
<feature type="transmembrane region" description="Helical" evidence="1">
    <location>
        <begin position="20"/>
        <end position="44"/>
    </location>
</feature>
<dbReference type="OrthoDB" id="2796825at2759"/>
<protein>
    <submittedName>
        <fullName evidence="2">Uncharacterized protein</fullName>
    </submittedName>
</protein>
<dbReference type="EMBL" id="JAACJO010000077">
    <property type="protein sequence ID" value="KAF5343954.1"/>
    <property type="molecule type" value="Genomic_DNA"/>
</dbReference>
<evidence type="ECO:0000313" key="2">
    <source>
        <dbReference type="EMBL" id="KAF5343954.1"/>
    </source>
</evidence>
<reference evidence="2 3" key="1">
    <citation type="journal article" date="2020" name="ISME J.">
        <title>Uncovering the hidden diversity of litter-decomposition mechanisms in mushroom-forming fungi.</title>
        <authorList>
            <person name="Floudas D."/>
            <person name="Bentzer J."/>
            <person name="Ahren D."/>
            <person name="Johansson T."/>
            <person name="Persson P."/>
            <person name="Tunlid A."/>
        </authorList>
    </citation>
    <scope>NUCLEOTIDE SEQUENCE [LARGE SCALE GENOMIC DNA]</scope>
    <source>
        <strain evidence="2 3">CBS 146.42</strain>
    </source>
</reference>
<feature type="transmembrane region" description="Helical" evidence="1">
    <location>
        <begin position="143"/>
        <end position="163"/>
    </location>
</feature>
<feature type="transmembrane region" description="Helical" evidence="1">
    <location>
        <begin position="183"/>
        <end position="204"/>
    </location>
</feature>
<keyword evidence="1" id="KW-0812">Transmembrane</keyword>
<sequence length="279" mass="31182">MDLANAKAAVHQYKVIDLVSWTTIAGLFYGIGFTLYCMCLRILYRNLQRRDRQKHTIILLCHSLLVFVLTTIVIGVDTQLTVVKYFDHNDAIAVGSIGYENNDMRRLTVPAVLQLAVYPAVYTLTSVIETWRIWVIWTASPYALHVLAIYVMCYLAMLGTYVYGCVFNPSVSPSTKMALCAAINGLSIAVTLLAFLLIAGRILFVRRRVTKLMKGTSLRPSNEYTSILTMLIESYALVVVVTLGKVISSVVFDIQRPAEIVFSGAHTNVRTKIESDGWL</sequence>
<organism evidence="2 3">
    <name type="scientific">Leucocoprinus leucothites</name>
    <dbReference type="NCBI Taxonomy" id="201217"/>
    <lineage>
        <taxon>Eukaryota</taxon>
        <taxon>Fungi</taxon>
        <taxon>Dikarya</taxon>
        <taxon>Basidiomycota</taxon>
        <taxon>Agaricomycotina</taxon>
        <taxon>Agaricomycetes</taxon>
        <taxon>Agaricomycetidae</taxon>
        <taxon>Agaricales</taxon>
        <taxon>Agaricineae</taxon>
        <taxon>Agaricaceae</taxon>
        <taxon>Leucocoprinus</taxon>
    </lineage>
</organism>